<gene>
    <name evidence="3" type="ORF">CORC01_10651</name>
</gene>
<comment type="caution">
    <text evidence="3">The sequence shown here is derived from an EMBL/GenBank/DDBJ whole genome shotgun (WGS) entry which is preliminary data.</text>
</comment>
<dbReference type="GO" id="GO:0008168">
    <property type="term" value="F:methyltransferase activity"/>
    <property type="evidence" value="ECO:0007669"/>
    <property type="project" value="UniProtKB-KW"/>
</dbReference>
<comment type="similarity">
    <text evidence="1">Belongs to the methyltransferase superfamily. LaeA methyltransferase family.</text>
</comment>
<dbReference type="PANTHER" id="PTHR43591:SF31">
    <property type="entry name" value="LAEA-LIKE, PUTATIVE (AFU_ORTHOLOGUE AFUA_8G01930)-RELATED"/>
    <property type="match status" value="1"/>
</dbReference>
<feature type="signal peptide" evidence="2">
    <location>
        <begin position="1"/>
        <end position="18"/>
    </location>
</feature>
<accession>A0A1G4AY79</accession>
<keyword evidence="3" id="KW-0489">Methyltransferase</keyword>
<organism evidence="3 4">
    <name type="scientific">Colletotrichum orchidophilum</name>
    <dbReference type="NCBI Taxonomy" id="1209926"/>
    <lineage>
        <taxon>Eukaryota</taxon>
        <taxon>Fungi</taxon>
        <taxon>Dikarya</taxon>
        <taxon>Ascomycota</taxon>
        <taxon>Pezizomycotina</taxon>
        <taxon>Sordariomycetes</taxon>
        <taxon>Hypocreomycetidae</taxon>
        <taxon>Glomerellales</taxon>
        <taxon>Glomerellaceae</taxon>
        <taxon>Colletotrichum</taxon>
    </lineage>
</organism>
<evidence type="ECO:0000313" key="4">
    <source>
        <dbReference type="Proteomes" id="UP000176998"/>
    </source>
</evidence>
<dbReference type="EMBL" id="MJBS01000107">
    <property type="protein sequence ID" value="OHE94076.1"/>
    <property type="molecule type" value="Genomic_DNA"/>
</dbReference>
<dbReference type="SUPFAM" id="SSF53335">
    <property type="entry name" value="S-adenosyl-L-methionine-dependent methyltransferases"/>
    <property type="match status" value="1"/>
</dbReference>
<name>A0A1G4AY79_9PEZI</name>
<keyword evidence="4" id="KW-1185">Reference proteome</keyword>
<dbReference type="STRING" id="1209926.A0A1G4AY79"/>
<dbReference type="CDD" id="cd02440">
    <property type="entry name" value="AdoMet_MTases"/>
    <property type="match status" value="1"/>
</dbReference>
<proteinExistence type="inferred from homology"/>
<sequence>MRFQIAVAAIALLSDAVADSHDYCACQQWTHGPVDPVATAKVASEPCFGYVWGPSEHLADSTTSWFAHSPGPPKDGSYLQNMIKKWKIDGDQFHSRCRDAGAEDSICYSCSDLQFGSPILVTGIFNSCFLDQMDIDDDLEWRDEERNTEAMDSDLDSAIEDMEPPAQPDLLSITSSIFDYRFENDRSYHSMSEGKYAYPNDDMELVRYDLQHHLWLITLDGELATSPGRETAKRVLDLGTGTGIWAIDFADAYPNSEVIGVDLSAIQPDLVPPNCSFEIDDLELDWPWDRPFDYIFNRSCAGSWSDFRSMIQRAYDNLEPGGYFEIQDLELPSYCDDGSVPPNAALYRWQNALIEASDEVGRPINYARDCLDDLSNVGFVEIHHQILKWPFNNWPDDPKLREIGRWNCANLDMGLEAFSLGLLTRVKGWTRAAVEELCGEVKMEVKDRRLHAYWRQHVIYARKPDKPSIQ</sequence>
<evidence type="ECO:0000256" key="1">
    <source>
        <dbReference type="ARBA" id="ARBA00038158"/>
    </source>
</evidence>
<dbReference type="InterPro" id="IPR029063">
    <property type="entry name" value="SAM-dependent_MTases_sf"/>
</dbReference>
<dbReference type="GeneID" id="34563788"/>
<keyword evidence="3" id="KW-0808">Transferase</keyword>
<dbReference type="OrthoDB" id="2013972at2759"/>
<evidence type="ECO:0000313" key="3">
    <source>
        <dbReference type="EMBL" id="OHE94076.1"/>
    </source>
</evidence>
<dbReference type="Pfam" id="PF13489">
    <property type="entry name" value="Methyltransf_23"/>
    <property type="match status" value="1"/>
</dbReference>
<dbReference type="RefSeq" id="XP_022471240.1">
    <property type="nucleotide sequence ID" value="XM_022622278.1"/>
</dbReference>
<dbReference type="Proteomes" id="UP000176998">
    <property type="component" value="Unassembled WGS sequence"/>
</dbReference>
<feature type="chain" id="PRO_5009602262" evidence="2">
    <location>
        <begin position="19"/>
        <end position="470"/>
    </location>
</feature>
<protein>
    <submittedName>
        <fullName evidence="3">Methyltransferase domain-containing protein</fullName>
    </submittedName>
</protein>
<dbReference type="AlphaFoldDB" id="A0A1G4AY79"/>
<evidence type="ECO:0000256" key="2">
    <source>
        <dbReference type="SAM" id="SignalP"/>
    </source>
</evidence>
<dbReference type="GO" id="GO:0032259">
    <property type="term" value="P:methylation"/>
    <property type="evidence" value="ECO:0007669"/>
    <property type="project" value="UniProtKB-KW"/>
</dbReference>
<dbReference type="Gene3D" id="3.40.50.150">
    <property type="entry name" value="Vaccinia Virus protein VP39"/>
    <property type="match status" value="1"/>
</dbReference>
<keyword evidence="2" id="KW-0732">Signal</keyword>
<reference evidence="3 4" key="1">
    <citation type="submission" date="2016-09" db="EMBL/GenBank/DDBJ databases">
        <authorList>
            <person name="Capua I."/>
            <person name="De Benedictis P."/>
            <person name="Joannis T."/>
            <person name="Lombin L.H."/>
            <person name="Cattoli G."/>
        </authorList>
    </citation>
    <scope>NUCLEOTIDE SEQUENCE [LARGE SCALE GENOMIC DNA]</scope>
    <source>
        <strain evidence="3 4">IMI 309357</strain>
    </source>
</reference>
<dbReference type="PANTHER" id="PTHR43591">
    <property type="entry name" value="METHYLTRANSFERASE"/>
    <property type="match status" value="1"/>
</dbReference>